<evidence type="ECO:0000256" key="1">
    <source>
        <dbReference type="SAM" id="Phobius"/>
    </source>
</evidence>
<feature type="domain" description="EamA" evidence="2">
    <location>
        <begin position="3"/>
        <end position="134"/>
    </location>
</feature>
<dbReference type="InterPro" id="IPR000620">
    <property type="entry name" value="EamA_dom"/>
</dbReference>
<dbReference type="Pfam" id="PF00892">
    <property type="entry name" value="EamA"/>
    <property type="match status" value="1"/>
</dbReference>
<feature type="transmembrane region" description="Helical" evidence="1">
    <location>
        <begin position="147"/>
        <end position="167"/>
    </location>
</feature>
<dbReference type="SUPFAM" id="SSF103481">
    <property type="entry name" value="Multidrug resistance efflux transporter EmrE"/>
    <property type="match status" value="1"/>
</dbReference>
<dbReference type="GO" id="GO:0016020">
    <property type="term" value="C:membrane"/>
    <property type="evidence" value="ECO:0007669"/>
    <property type="project" value="InterPro"/>
</dbReference>
<feature type="transmembrane region" description="Helical" evidence="1">
    <location>
        <begin position="214"/>
        <end position="234"/>
    </location>
</feature>
<feature type="transmembrane region" description="Helical" evidence="1">
    <location>
        <begin position="173"/>
        <end position="193"/>
    </location>
</feature>
<dbReference type="AlphaFoldDB" id="A0A1F5Q8C8"/>
<feature type="transmembrane region" description="Helical" evidence="1">
    <location>
        <begin position="92"/>
        <end position="111"/>
    </location>
</feature>
<comment type="caution">
    <text evidence="3">The sequence shown here is derived from an EMBL/GenBank/DDBJ whole genome shotgun (WGS) entry which is preliminary data.</text>
</comment>
<reference evidence="3 4" key="1">
    <citation type="journal article" date="2016" name="Nat. Commun.">
        <title>Thousands of microbial genomes shed light on interconnected biogeochemical processes in an aquifer system.</title>
        <authorList>
            <person name="Anantharaman K."/>
            <person name="Brown C.T."/>
            <person name="Hug L.A."/>
            <person name="Sharon I."/>
            <person name="Castelle C.J."/>
            <person name="Probst A.J."/>
            <person name="Thomas B.C."/>
            <person name="Singh A."/>
            <person name="Wilkins M.J."/>
            <person name="Karaoz U."/>
            <person name="Brodie E.L."/>
            <person name="Williams K.H."/>
            <person name="Hubbard S.S."/>
            <person name="Banfield J.F."/>
        </authorList>
    </citation>
    <scope>NUCLEOTIDE SEQUENCE [LARGE SCALE GENOMIC DNA]</scope>
</reference>
<feature type="transmembrane region" description="Helical" evidence="1">
    <location>
        <begin position="272"/>
        <end position="295"/>
    </location>
</feature>
<organism evidence="3 4">
    <name type="scientific">Candidatus Doudnabacteria bacterium RIFCSPLOWO2_02_FULL_48_13</name>
    <dbReference type="NCBI Taxonomy" id="1817845"/>
    <lineage>
        <taxon>Bacteria</taxon>
        <taxon>Candidatus Doudnaibacteriota</taxon>
    </lineage>
</organism>
<gene>
    <name evidence="3" type="ORF">A3J05_01040</name>
</gene>
<evidence type="ECO:0000313" key="3">
    <source>
        <dbReference type="EMBL" id="OGE98413.1"/>
    </source>
</evidence>
<feature type="transmembrane region" description="Helical" evidence="1">
    <location>
        <begin position="117"/>
        <end position="135"/>
    </location>
</feature>
<feature type="transmembrane region" description="Helical" evidence="1">
    <location>
        <begin position="62"/>
        <end position="80"/>
    </location>
</feature>
<evidence type="ECO:0000259" key="2">
    <source>
        <dbReference type="Pfam" id="PF00892"/>
    </source>
</evidence>
<keyword evidence="1" id="KW-1133">Transmembrane helix</keyword>
<name>A0A1F5Q8C8_9BACT</name>
<keyword evidence="1" id="KW-0812">Transmembrane</keyword>
<keyword evidence="1" id="KW-0472">Membrane</keyword>
<sequence>MSYIAIAIVAYMLYAINGVVDKFLLTKAVKSPAVYAFYIGITSPMTWVLAPFGLKFVGPLDLLIAIIGGASFVVALYFLYVATRQTTISRLLPIEGGLVPIFTLVFAYLFLGERLSQTQLLAFGLMVLGAVLIAFKYEKGGWYAKALGNATIAAVFFALSFVLTKYIFDETNFVSGLIWTRLGFFLVSVSMLIPKTTRQKIFNAPKETSKGNIFLYYGARVSGGLAGLLQNYAISLGSVTLVNAMQGTQYAFLLVMAILLSRYYPRVLKEQISFAIFLQKIAAIILISGGLYFLAR</sequence>
<dbReference type="Gene3D" id="1.10.3730.20">
    <property type="match status" value="1"/>
</dbReference>
<dbReference type="EMBL" id="MFFF01000033">
    <property type="protein sequence ID" value="OGE98413.1"/>
    <property type="molecule type" value="Genomic_DNA"/>
</dbReference>
<evidence type="ECO:0000313" key="4">
    <source>
        <dbReference type="Proteomes" id="UP000177235"/>
    </source>
</evidence>
<dbReference type="Proteomes" id="UP000177235">
    <property type="component" value="Unassembled WGS sequence"/>
</dbReference>
<accession>A0A1F5Q8C8</accession>
<feature type="transmembrane region" description="Helical" evidence="1">
    <location>
        <begin position="32"/>
        <end position="50"/>
    </location>
</feature>
<feature type="transmembrane region" description="Helical" evidence="1">
    <location>
        <begin position="6"/>
        <end position="25"/>
    </location>
</feature>
<proteinExistence type="predicted"/>
<protein>
    <recommendedName>
        <fullName evidence="2">EamA domain-containing protein</fullName>
    </recommendedName>
</protein>
<dbReference type="InterPro" id="IPR037185">
    <property type="entry name" value="EmrE-like"/>
</dbReference>
<feature type="transmembrane region" description="Helical" evidence="1">
    <location>
        <begin position="240"/>
        <end position="260"/>
    </location>
</feature>